<evidence type="ECO:0000313" key="4">
    <source>
        <dbReference type="EMBL" id="PFX23826.1"/>
    </source>
</evidence>
<dbReference type="InterPro" id="IPR019734">
    <property type="entry name" value="TPR_rpt"/>
</dbReference>
<dbReference type="InterPro" id="IPR027417">
    <property type="entry name" value="P-loop_NTPase"/>
</dbReference>
<feature type="coiled-coil region" evidence="2">
    <location>
        <begin position="774"/>
        <end position="806"/>
    </location>
</feature>
<evidence type="ECO:0000313" key="5">
    <source>
        <dbReference type="Proteomes" id="UP000225706"/>
    </source>
</evidence>
<dbReference type="SMART" id="SM00028">
    <property type="entry name" value="TPR"/>
    <property type="match status" value="5"/>
</dbReference>
<dbReference type="InterPro" id="IPR016130">
    <property type="entry name" value="Tyr_Pase_AS"/>
</dbReference>
<feature type="compositionally biased region" description="Polar residues" evidence="3">
    <location>
        <begin position="500"/>
        <end position="531"/>
    </location>
</feature>
<feature type="repeat" description="TPR" evidence="1">
    <location>
        <begin position="1310"/>
        <end position="1343"/>
    </location>
</feature>
<evidence type="ECO:0000256" key="2">
    <source>
        <dbReference type="SAM" id="Coils"/>
    </source>
</evidence>
<dbReference type="InterPro" id="IPR011990">
    <property type="entry name" value="TPR-like_helical_dom_sf"/>
</dbReference>
<evidence type="ECO:0000256" key="3">
    <source>
        <dbReference type="SAM" id="MobiDB-lite"/>
    </source>
</evidence>
<feature type="repeat" description="TPR" evidence="1">
    <location>
        <begin position="1436"/>
        <end position="1469"/>
    </location>
</feature>
<dbReference type="Pfam" id="PF13374">
    <property type="entry name" value="TPR_10"/>
    <property type="match status" value="1"/>
</dbReference>
<dbReference type="Gene3D" id="3.90.190.10">
    <property type="entry name" value="Protein tyrosine phosphatase superfamily"/>
    <property type="match status" value="1"/>
</dbReference>
<dbReference type="SUPFAM" id="SSF48452">
    <property type="entry name" value="TPR-like"/>
    <property type="match status" value="2"/>
</dbReference>
<gene>
    <name evidence="4" type="primary">MTMR14</name>
    <name evidence="4" type="ORF">AWC38_SpisGene11627</name>
</gene>
<dbReference type="PROSITE" id="PS50005">
    <property type="entry name" value="TPR"/>
    <property type="match status" value="3"/>
</dbReference>
<keyword evidence="5" id="KW-1185">Reference proteome</keyword>
<dbReference type="GO" id="GO:0004438">
    <property type="term" value="F:phosphatidylinositol-3-phosphate phosphatase activity"/>
    <property type="evidence" value="ECO:0007669"/>
    <property type="project" value="InterPro"/>
</dbReference>
<dbReference type="SUPFAM" id="SSF52799">
    <property type="entry name" value="(Phosphotyrosine protein) phosphatases II"/>
    <property type="match status" value="1"/>
</dbReference>
<name>A0A2B4S344_STYPI</name>
<comment type="caution">
    <text evidence="4">The sequence shown here is derived from an EMBL/GenBank/DDBJ whole genome shotgun (WGS) entry which is preliminary data.</text>
</comment>
<dbReference type="EMBL" id="LSMT01000195">
    <property type="protein sequence ID" value="PFX23826.1"/>
    <property type="molecule type" value="Genomic_DNA"/>
</dbReference>
<dbReference type="SUPFAM" id="SSF52540">
    <property type="entry name" value="P-loop containing nucleoside triphosphate hydrolases"/>
    <property type="match status" value="1"/>
</dbReference>
<dbReference type="PANTHER" id="PTHR13524">
    <property type="entry name" value="MYOTUBULARIN-RELATED"/>
    <property type="match status" value="1"/>
</dbReference>
<dbReference type="InterPro" id="IPR039803">
    <property type="entry name" value="MTMR14_PH-GRAM"/>
</dbReference>
<dbReference type="OrthoDB" id="5973146at2759"/>
<dbReference type="PROSITE" id="PS00383">
    <property type="entry name" value="TYR_PHOSPHATASE_1"/>
    <property type="match status" value="1"/>
</dbReference>
<feature type="region of interest" description="Disordered" evidence="3">
    <location>
        <begin position="467"/>
        <end position="544"/>
    </location>
</feature>
<dbReference type="Proteomes" id="UP000225706">
    <property type="component" value="Unassembled WGS sequence"/>
</dbReference>
<keyword evidence="1" id="KW-0802">TPR repeat</keyword>
<dbReference type="InterPro" id="IPR039802">
    <property type="entry name" value="MTMR14"/>
</dbReference>
<organism evidence="4 5">
    <name type="scientific">Stylophora pistillata</name>
    <name type="common">Smooth cauliflower coral</name>
    <dbReference type="NCBI Taxonomy" id="50429"/>
    <lineage>
        <taxon>Eukaryota</taxon>
        <taxon>Metazoa</taxon>
        <taxon>Cnidaria</taxon>
        <taxon>Anthozoa</taxon>
        <taxon>Hexacorallia</taxon>
        <taxon>Scleractinia</taxon>
        <taxon>Astrocoeniina</taxon>
        <taxon>Pocilloporidae</taxon>
        <taxon>Stylophora</taxon>
    </lineage>
</organism>
<reference evidence="5" key="1">
    <citation type="journal article" date="2017" name="bioRxiv">
        <title>Comparative analysis of the genomes of Stylophora pistillata and Acropora digitifera provides evidence for extensive differences between species of corals.</title>
        <authorList>
            <person name="Voolstra C.R."/>
            <person name="Li Y."/>
            <person name="Liew Y.J."/>
            <person name="Baumgarten S."/>
            <person name="Zoccola D."/>
            <person name="Flot J.-F."/>
            <person name="Tambutte S."/>
            <person name="Allemand D."/>
            <person name="Aranda M."/>
        </authorList>
    </citation>
    <scope>NUCLEOTIDE SEQUENCE [LARGE SCALE GENOMIC DNA]</scope>
</reference>
<sequence length="1547" mass="175520">MSFDEEVSRSELSELVHYFSKYPFRARDANSKIEGIQKKCLQLFAKDYKFTTITNSNGDLCNHYPLKLVILESKLYCGESEKNESQKANDARELRDLFVKARFARCRSRFVVPVILFEGKNICRSATLSGGPEIYGRSGYDLLFAGGESIPDNPLEEVNGVNGTGSLYSSASGEYDLFDRIRGQDIRLLKTLKVKYICDLMVEKKKVKFGMRVSSSEKVDKIQRYSDFCLCSVPYPGCEFFRDFKENEYNADGLHFNWKQDYVDTKLNVPDLLLHRQGIEWHNYQLWDLVTLTQNYLNLLISCVKDGEGGLLIHCISGWDRTPLFISLLRMSLWADGKIHQSLSPAELLFLTIAYDWFLFGHGLPERLQRGEEVFFFCFNFLKNIASDDFSVNSTSTRRVGDKRSDSIGPFDVGAVLLDDRLSRGSNSSLSSCSSMTSEQRTSFFIGQEIAEDTELASSSFTHCNGARAAYHSPPRSHADHEFRHQSTSPLPVPRRSRKNSTQSDQKPSFTCGSWQLISGTGSPNGTTTVRDSPISALGHGSSSTSLAESVDEVSERQMRLGAVRSLFLQLYFKAVGNTTKYEGSNSFSSILDQVSYLSKVLVNMATALQYTAEQLNYYRISCVVTDILSEGLRTIFKQEWDNRYMTTLGEWKDQPKNGSDFWNGESHKKRSKNKRLLTVMKNGNRAEWDCTMLFYAILYSDCIQSLNPTVESNVNDLREFRNEEFAHVPFGHLSKIQFQNDILKVLKAFHNLGLDTAKIKEIQNQTSFPTKELEEVLRKVDDLKHEVYEKENKLQEKGMELLEKEGQRQVLEEQLQTEVSSFCILPSAPSHDVAPRTRRVAEITQQLKALKQGDENCLSILYVSGNPGSGKSQLSRLVAKRFYDEVKELNTTTSFVMTLNAENTRALLESYVSFARYCKCPEYAVTNTLKSREIDTNEKITNLKTLISTKIELFTSWLLVVDNVTDVSGIHSHLPDAGNKQWERGQMLITTQDTMSIPLTSSRIQHISVSTGMDPEDARFLLKQLSGVTDDEMEKEVAQVLDYQPLALASAATYVREVAQNKAASNFGWIDYLKKLEEGKRRSTESILAETNSSYPISMTTTIRLALERDMTSHKVIYHTFSFLSLCAPQPILRDVVTCYISETDKEFVDEEMVNVKLNRCSLLLFSEDEGCVYIKVHRVVYEVINTVVRCHTKDEHLKVIHGAITTYSQGIYQDPSKIGQDVDRIFLGKSIVPHIKNLITETDPLFSEQGILEVAESGIVTVQDFTENFITLGEMCVEHCELETALKCFKVVLAFVNLGVVDCNKAEAEAYSGLGKVHCDLGKLEQAKDYFTHALDIYCRNFSSDHVCVAFSYNNLGIVCSRLGDLEQAKDFFLHALDIQTKTLSPDHEDIATCYHNLGILHRHLGDLKQAKFFTRHALVLRIKKFGLEDVCVAFTYYELGVLYWYFGKLKKARDSYEIALNIYMKKLGSQHVKVASAYISLSFVHAAKGNFELVADYHARALDILLKKFGPEHDYVQKIQISLAELQDRMERTPCCLAFLSRRI</sequence>
<protein>
    <submittedName>
        <fullName evidence="4">Myotubularin-related protein 14</fullName>
    </submittedName>
</protein>
<dbReference type="PANTHER" id="PTHR13524:SF2">
    <property type="entry name" value="MYOTUBULARIN-RELATED PROTEIN 14"/>
    <property type="match status" value="1"/>
</dbReference>
<dbReference type="CDD" id="cd13213">
    <property type="entry name" value="PH-GRAM_MTMR14"/>
    <property type="match status" value="1"/>
</dbReference>
<evidence type="ECO:0000256" key="1">
    <source>
        <dbReference type="PROSITE-ProRule" id="PRU00339"/>
    </source>
</evidence>
<dbReference type="STRING" id="50429.A0A2B4S344"/>
<dbReference type="Gene3D" id="1.25.40.10">
    <property type="entry name" value="Tetratricopeptide repeat domain"/>
    <property type="match status" value="2"/>
</dbReference>
<dbReference type="InterPro" id="IPR029021">
    <property type="entry name" value="Prot-tyrosine_phosphatase-like"/>
</dbReference>
<proteinExistence type="predicted"/>
<dbReference type="Gene3D" id="3.40.50.300">
    <property type="entry name" value="P-loop containing nucleotide triphosphate hydrolases"/>
    <property type="match status" value="1"/>
</dbReference>
<feature type="repeat" description="TPR" evidence="1">
    <location>
        <begin position="1352"/>
        <end position="1385"/>
    </location>
</feature>
<keyword evidence="2" id="KW-0175">Coiled coil</keyword>
<dbReference type="Pfam" id="PF13424">
    <property type="entry name" value="TPR_12"/>
    <property type="match status" value="2"/>
</dbReference>
<accession>A0A2B4S344</accession>